<proteinExistence type="predicted"/>
<dbReference type="Pfam" id="PF18277">
    <property type="entry name" value="AbrB_C"/>
    <property type="match status" value="1"/>
</dbReference>
<feature type="compositionally biased region" description="Basic and acidic residues" evidence="1">
    <location>
        <begin position="53"/>
        <end position="65"/>
    </location>
</feature>
<organism evidence="3 4">
    <name type="scientific">Fictibacillus marinisediminis</name>
    <dbReference type="NCBI Taxonomy" id="2878389"/>
    <lineage>
        <taxon>Bacteria</taxon>
        <taxon>Bacillati</taxon>
        <taxon>Bacillota</taxon>
        <taxon>Bacilli</taxon>
        <taxon>Bacillales</taxon>
        <taxon>Fictibacillaceae</taxon>
        <taxon>Fictibacillus</taxon>
    </lineage>
</organism>
<dbReference type="InterPro" id="IPR040678">
    <property type="entry name" value="AbrB_C"/>
</dbReference>
<evidence type="ECO:0000313" key="4">
    <source>
        <dbReference type="Proteomes" id="UP001139011"/>
    </source>
</evidence>
<evidence type="ECO:0000313" key="3">
    <source>
        <dbReference type="EMBL" id="MCK6259581.1"/>
    </source>
</evidence>
<name>A0A9X1XF75_9BACL</name>
<feature type="domain" description="AbrB C-terminal" evidence="2">
    <location>
        <begin position="19"/>
        <end position="53"/>
    </location>
</feature>
<evidence type="ECO:0000259" key="2">
    <source>
        <dbReference type="Pfam" id="PF18277"/>
    </source>
</evidence>
<gene>
    <name evidence="3" type="ORF">LCY76_23720</name>
</gene>
<reference evidence="3" key="1">
    <citation type="submission" date="2021-09" db="EMBL/GenBank/DDBJ databases">
        <title>Genome analysis of Fictibacillus sp. KIGAM418 isolated from marine sediment.</title>
        <authorList>
            <person name="Seo M.-J."/>
            <person name="Cho E.-S."/>
            <person name="Hwang C.Y."/>
        </authorList>
    </citation>
    <scope>NUCLEOTIDE SEQUENCE</scope>
    <source>
        <strain evidence="3">KIGAM418</strain>
    </source>
</reference>
<dbReference type="RefSeq" id="WP_248254967.1">
    <property type="nucleotide sequence ID" value="NZ_JAIWJX010000004.1"/>
</dbReference>
<dbReference type="EMBL" id="JAIWJX010000004">
    <property type="protein sequence ID" value="MCK6259581.1"/>
    <property type="molecule type" value="Genomic_DNA"/>
</dbReference>
<dbReference type="Proteomes" id="UP001139011">
    <property type="component" value="Unassembled WGS sequence"/>
</dbReference>
<keyword evidence="4" id="KW-1185">Reference proteome</keyword>
<feature type="region of interest" description="Disordered" evidence="1">
    <location>
        <begin position="46"/>
        <end position="65"/>
    </location>
</feature>
<comment type="caution">
    <text evidence="3">The sequence shown here is derived from an EMBL/GenBank/DDBJ whole genome shotgun (WGS) entry which is preliminary data.</text>
</comment>
<dbReference type="AlphaFoldDB" id="A0A9X1XF75"/>
<evidence type="ECO:0000256" key="1">
    <source>
        <dbReference type="SAM" id="MobiDB-lite"/>
    </source>
</evidence>
<accession>A0A9X1XF75</accession>
<protein>
    <recommendedName>
        <fullName evidence="2">AbrB C-terminal domain-containing protein</fullName>
    </recommendedName>
</protein>
<sequence>MLVISCVVQLRTYSAANSCFITGEVTSENMNYGQGKVVLSPKGAGNSLQEIEEQQKKQDNEISTY</sequence>